<accession>A0A192THU0</accession>
<evidence type="ECO:0000256" key="1">
    <source>
        <dbReference type="SAM" id="Phobius"/>
    </source>
</evidence>
<evidence type="ECO:0000313" key="3">
    <source>
        <dbReference type="EMBL" id="QPK11564.1"/>
    </source>
</evidence>
<dbReference type="EMBL" id="CP064933">
    <property type="protein sequence ID" value="QPK11564.1"/>
    <property type="molecule type" value="Genomic_DNA"/>
</dbReference>
<geneLocation type="plasmid" evidence="3 5">
    <name>pBS3b</name>
</geneLocation>
<feature type="transmembrane region" description="Helical" evidence="1">
    <location>
        <begin position="128"/>
        <end position="149"/>
    </location>
</feature>
<dbReference type="EMBL" id="CP013570">
    <property type="protein sequence ID" value="ANL87291.1"/>
    <property type="molecule type" value="Genomic_DNA"/>
</dbReference>
<dbReference type="AlphaFoldDB" id="A0A192THU0"/>
<geneLocation type="plasmid" evidence="2 4">
    <name>pRphaN771b</name>
</geneLocation>
<keyword evidence="1" id="KW-0812">Transmembrane</keyword>
<feature type="transmembrane region" description="Helical" evidence="1">
    <location>
        <begin position="169"/>
        <end position="187"/>
    </location>
</feature>
<feature type="transmembrane region" description="Helical" evidence="1">
    <location>
        <begin position="32"/>
        <end position="55"/>
    </location>
</feature>
<reference evidence="3 5" key="2">
    <citation type="submission" date="2020-11" db="EMBL/GenBank/DDBJ databases">
        <title>Indigenous Rhizobia Nodulating Common beans in Western Kenya.</title>
        <authorList>
            <person name="Wekesa C.S."/>
            <person name="Oelmueller R."/>
            <person name="Furch A.C."/>
        </authorList>
    </citation>
    <scope>NUCLEOTIDE SEQUENCE [LARGE SCALE GENOMIC DNA]</scope>
    <source>
        <strain evidence="5">BS3</strain>
        <strain evidence="3">S3</strain>
        <plasmid evidence="3 5">pBS3b</plasmid>
    </source>
</reference>
<gene>
    <name evidence="2" type="ORF">AMC81_PB00153</name>
    <name evidence="3" type="ORF">HER27_024815</name>
</gene>
<organism evidence="3 5">
    <name type="scientific">Rhizobium phaseoli</name>
    <dbReference type="NCBI Taxonomy" id="396"/>
    <lineage>
        <taxon>Bacteria</taxon>
        <taxon>Pseudomonadati</taxon>
        <taxon>Pseudomonadota</taxon>
        <taxon>Alphaproteobacteria</taxon>
        <taxon>Hyphomicrobiales</taxon>
        <taxon>Rhizobiaceae</taxon>
        <taxon>Rhizobium/Agrobacterium group</taxon>
        <taxon>Rhizobium</taxon>
    </lineage>
</organism>
<feature type="transmembrane region" description="Helical" evidence="1">
    <location>
        <begin position="67"/>
        <end position="85"/>
    </location>
</feature>
<sequence length="188" mass="19621">MHLLPFAAGVFTLLILPGPTNAILAMASQGLTAGRAIALLVTVLCAYLAIVLPASSLASSFLRDHPLVAQGAKLVSATWVLYLALRLWGIGSSRVIEAVNLRQLAVTTLLNPKALIIGLTMVPPTKEISVTASVAILTFVVLAASSIWLTIGRVILGRENQIPSFARRCGSATLVAFSAVLTFSAFGG</sequence>
<name>A0A192THU0_9HYPH</name>
<dbReference type="RefSeq" id="WP_064825981.1">
    <property type="nucleotide sequence ID" value="NZ_CP013533.1"/>
</dbReference>
<dbReference type="GeneID" id="45959779"/>
<reference evidence="2 4" key="1">
    <citation type="submission" date="2015-11" db="EMBL/GenBank/DDBJ databases">
        <title>The limits of bacterial species coexistence and the symbiotic plasmid transference in sympatric Rhizobium populations.</title>
        <authorList>
            <person name="Perez-Carrascal O.M."/>
            <person name="VanInsberghe D."/>
            <person name="Juarez S."/>
            <person name="Polz M.F."/>
            <person name="Vinuesa P."/>
            <person name="Gonzalez V."/>
        </authorList>
    </citation>
    <scope>NUCLEOTIDE SEQUENCE [LARGE SCALE GENOMIC DNA]</scope>
    <source>
        <strain evidence="2 4">N771</strain>
        <plasmid evidence="2 4">pRphaN771b</plasmid>
    </source>
</reference>
<evidence type="ECO:0000313" key="4">
    <source>
        <dbReference type="Proteomes" id="UP000078551"/>
    </source>
</evidence>
<proteinExistence type="predicted"/>
<keyword evidence="1" id="KW-1133">Transmembrane helix</keyword>
<dbReference type="Proteomes" id="UP000078551">
    <property type="component" value="Plasmid pRphaN771b"/>
</dbReference>
<evidence type="ECO:0000313" key="5">
    <source>
        <dbReference type="Proteomes" id="UP000540266"/>
    </source>
</evidence>
<keyword evidence="1" id="KW-0472">Membrane</keyword>
<keyword evidence="4" id="KW-1185">Reference proteome</keyword>
<evidence type="ECO:0000313" key="2">
    <source>
        <dbReference type="EMBL" id="ANL87291.1"/>
    </source>
</evidence>
<dbReference type="Proteomes" id="UP000540266">
    <property type="component" value="Plasmid pBS3b"/>
</dbReference>
<keyword evidence="3" id="KW-0614">Plasmid</keyword>
<protein>
    <submittedName>
        <fullName evidence="3">Threonine transporter RhtB</fullName>
    </submittedName>
</protein>